<keyword evidence="1" id="KW-0813">Transport</keyword>
<dbReference type="Gene3D" id="2.40.50.100">
    <property type="match status" value="1"/>
</dbReference>
<keyword evidence="2" id="KW-1003">Cell membrane</keyword>
<dbReference type="InterPro" id="IPR003593">
    <property type="entry name" value="AAA+_ATPase"/>
</dbReference>
<gene>
    <name evidence="12" type="ORF">BTW10_02935</name>
</gene>
<evidence type="ECO:0000256" key="2">
    <source>
        <dbReference type="ARBA" id="ARBA00022475"/>
    </source>
</evidence>
<dbReference type="RefSeq" id="WP_075368086.1">
    <property type="nucleotide sequence ID" value="NZ_MSDQ01000006.1"/>
</dbReference>
<evidence type="ECO:0000256" key="9">
    <source>
        <dbReference type="PROSITE-ProRule" id="PRU01213"/>
    </source>
</evidence>
<evidence type="ECO:0000256" key="5">
    <source>
        <dbReference type="ARBA" id="ARBA00022741"/>
    </source>
</evidence>
<evidence type="ECO:0000256" key="8">
    <source>
        <dbReference type="ARBA" id="ARBA00023136"/>
    </source>
</evidence>
<dbReference type="Pfam" id="PF03459">
    <property type="entry name" value="TOBE"/>
    <property type="match status" value="1"/>
</dbReference>
<dbReference type="InterPro" id="IPR003439">
    <property type="entry name" value="ABC_transporter-like_ATP-bd"/>
</dbReference>
<evidence type="ECO:0000259" key="11">
    <source>
        <dbReference type="PROSITE" id="PS51866"/>
    </source>
</evidence>
<organism evidence="12 13">
    <name type="scientific">Chromohalobacter japonicus</name>
    <dbReference type="NCBI Taxonomy" id="223900"/>
    <lineage>
        <taxon>Bacteria</taxon>
        <taxon>Pseudomonadati</taxon>
        <taxon>Pseudomonadota</taxon>
        <taxon>Gammaproteobacteria</taxon>
        <taxon>Oceanospirillales</taxon>
        <taxon>Halomonadaceae</taxon>
        <taxon>Chromohalobacter</taxon>
    </lineage>
</organism>
<dbReference type="InterPro" id="IPR004606">
    <property type="entry name" value="Mop_domain"/>
</dbReference>
<dbReference type="AlphaFoldDB" id="A0A1Q8TFI4"/>
<dbReference type="PROSITE" id="PS00211">
    <property type="entry name" value="ABC_TRANSPORTER_1"/>
    <property type="match status" value="1"/>
</dbReference>
<dbReference type="GO" id="GO:0016887">
    <property type="term" value="F:ATP hydrolysis activity"/>
    <property type="evidence" value="ECO:0007669"/>
    <property type="project" value="InterPro"/>
</dbReference>
<dbReference type="GO" id="GO:0005524">
    <property type="term" value="F:ATP binding"/>
    <property type="evidence" value="ECO:0007669"/>
    <property type="project" value="UniProtKB-KW"/>
</dbReference>
<feature type="domain" description="ABC transporter" evidence="10">
    <location>
        <begin position="1"/>
        <end position="229"/>
    </location>
</feature>
<comment type="caution">
    <text evidence="12">The sequence shown here is derived from an EMBL/GenBank/DDBJ whole genome shotgun (WGS) entry which is preliminary data.</text>
</comment>
<dbReference type="Pfam" id="PF00005">
    <property type="entry name" value="ABC_tran"/>
    <property type="match status" value="1"/>
</dbReference>
<dbReference type="PANTHER" id="PTHR43514:SF4">
    <property type="entry name" value="ABC TRANSPORTER I FAMILY MEMBER 10"/>
    <property type="match status" value="1"/>
</dbReference>
<dbReference type="Proteomes" id="UP000186806">
    <property type="component" value="Unassembled WGS sequence"/>
</dbReference>
<accession>A0A1Q8TFI4</accession>
<evidence type="ECO:0000256" key="6">
    <source>
        <dbReference type="ARBA" id="ARBA00022840"/>
    </source>
</evidence>
<sequence>MLEAQVSQRLGDFTLDTSLAVPAEGVTALFGRSGSGKSSLIRLIAGLGVPDSGSIRLGDTWLVDTQRRRWVPPHRRQLGVVFQEARLFPHYSVRGNLRYGMPRAARADFDGLVELLGIGHLLSRTPGLLSGGEARRVAIGRALLSRPRMLLMDEPLTGLDGARKQELLHYIRRLARDTGVPILFVSHDTREIGALADRVALIEEGRVMASGPVDEMFSRLDLGPRTGRFEASSLLEARIVAHDEALCLTRLALSGMAEGETLSVARLEGAVGAVVRLRLRARDVGVASTRTPSLPDVACLSATLREIGDEAYSPFVEVMLDVGGQALRARLTREAIAQMGLEVGQALQARLRSVTISRHDVIVM</sequence>
<dbReference type="SUPFAM" id="SSF50331">
    <property type="entry name" value="MOP-like"/>
    <property type="match status" value="1"/>
</dbReference>
<dbReference type="GO" id="GO:0140359">
    <property type="term" value="F:ABC-type transporter activity"/>
    <property type="evidence" value="ECO:0007669"/>
    <property type="project" value="InterPro"/>
</dbReference>
<keyword evidence="4" id="KW-0997">Cell inner membrane</keyword>
<keyword evidence="13" id="KW-1185">Reference proteome</keyword>
<dbReference type="STRING" id="223900.GCA_000821045_01777"/>
<dbReference type="InterPro" id="IPR017871">
    <property type="entry name" value="ABC_transporter-like_CS"/>
</dbReference>
<dbReference type="PANTHER" id="PTHR43514">
    <property type="entry name" value="ABC TRANSPORTER I FAMILY MEMBER 10"/>
    <property type="match status" value="1"/>
</dbReference>
<keyword evidence="3 9" id="KW-0500">Molybdenum</keyword>
<dbReference type="InterPro" id="IPR011868">
    <property type="entry name" value="ModC_ABC_ATP-bd"/>
</dbReference>
<keyword evidence="5" id="KW-0547">Nucleotide-binding</keyword>
<dbReference type="GO" id="GO:0016020">
    <property type="term" value="C:membrane"/>
    <property type="evidence" value="ECO:0007669"/>
    <property type="project" value="InterPro"/>
</dbReference>
<feature type="domain" description="Mop" evidence="11">
    <location>
        <begin position="293"/>
        <end position="360"/>
    </location>
</feature>
<evidence type="ECO:0000313" key="12">
    <source>
        <dbReference type="EMBL" id="OLO12443.1"/>
    </source>
</evidence>
<evidence type="ECO:0000313" key="13">
    <source>
        <dbReference type="Proteomes" id="UP000186806"/>
    </source>
</evidence>
<dbReference type="EMBL" id="MSDQ01000006">
    <property type="protein sequence ID" value="OLO12443.1"/>
    <property type="molecule type" value="Genomic_DNA"/>
</dbReference>
<dbReference type="InterPro" id="IPR050334">
    <property type="entry name" value="Molybdenum_import_ModC"/>
</dbReference>
<proteinExistence type="predicted"/>
<reference evidence="12 13" key="1">
    <citation type="submission" date="2016-12" db="EMBL/GenBank/DDBJ databases">
        <title>Draft genome sequences of strains Salinicola socius SMB35, Salinicola sp. MH3R3-1 and Chromohalobacter sp. SMB17 from the Verkhnekamsk potash mining region of Russia.</title>
        <authorList>
            <person name="Mavrodi D.V."/>
            <person name="Olsson B.E."/>
            <person name="Korsakova E.S."/>
            <person name="Pyankova A."/>
            <person name="Mavrodi O.V."/>
            <person name="Plotnikova E.G."/>
        </authorList>
    </citation>
    <scope>NUCLEOTIDE SEQUENCE [LARGE SCALE GENOMIC DNA]</scope>
    <source>
        <strain evidence="12 13">SMB17</strain>
    </source>
</reference>
<keyword evidence="7" id="KW-1278">Translocase</keyword>
<dbReference type="Gene3D" id="3.40.50.300">
    <property type="entry name" value="P-loop containing nucleotide triphosphate hydrolases"/>
    <property type="match status" value="1"/>
</dbReference>
<keyword evidence="6 12" id="KW-0067">ATP-binding</keyword>
<keyword evidence="8" id="KW-0472">Membrane</keyword>
<dbReference type="NCBIfam" id="TIGR02142">
    <property type="entry name" value="modC_ABC"/>
    <property type="match status" value="1"/>
</dbReference>
<dbReference type="SUPFAM" id="SSF52540">
    <property type="entry name" value="P-loop containing nucleoside triphosphate hydrolases"/>
    <property type="match status" value="1"/>
</dbReference>
<evidence type="ECO:0000256" key="7">
    <source>
        <dbReference type="ARBA" id="ARBA00022967"/>
    </source>
</evidence>
<protein>
    <submittedName>
        <fullName evidence="12">Molybdenum ABC transporter ATP-binding protein</fullName>
    </submittedName>
</protein>
<dbReference type="PROSITE" id="PS50893">
    <property type="entry name" value="ABC_TRANSPORTER_2"/>
    <property type="match status" value="1"/>
</dbReference>
<dbReference type="SMART" id="SM00382">
    <property type="entry name" value="AAA"/>
    <property type="match status" value="1"/>
</dbReference>
<dbReference type="PROSITE" id="PS51866">
    <property type="entry name" value="MOP"/>
    <property type="match status" value="1"/>
</dbReference>
<evidence type="ECO:0000256" key="4">
    <source>
        <dbReference type="ARBA" id="ARBA00022519"/>
    </source>
</evidence>
<dbReference type="InterPro" id="IPR027417">
    <property type="entry name" value="P-loop_NTPase"/>
</dbReference>
<dbReference type="InterPro" id="IPR005116">
    <property type="entry name" value="Transp-assoc_OB_typ1"/>
</dbReference>
<name>A0A1Q8TFI4_9GAMM</name>
<evidence type="ECO:0000256" key="1">
    <source>
        <dbReference type="ARBA" id="ARBA00022448"/>
    </source>
</evidence>
<evidence type="ECO:0000259" key="10">
    <source>
        <dbReference type="PROSITE" id="PS50893"/>
    </source>
</evidence>
<dbReference type="GO" id="GO:0015098">
    <property type="term" value="F:molybdate ion transmembrane transporter activity"/>
    <property type="evidence" value="ECO:0007669"/>
    <property type="project" value="InterPro"/>
</dbReference>
<dbReference type="InterPro" id="IPR008995">
    <property type="entry name" value="Mo/tungstate-bd_C_term_dom"/>
</dbReference>
<evidence type="ECO:0000256" key="3">
    <source>
        <dbReference type="ARBA" id="ARBA00022505"/>
    </source>
</evidence>